<dbReference type="Proteomes" id="UP000028828">
    <property type="component" value="Unassembled WGS sequence"/>
</dbReference>
<dbReference type="GO" id="GO:0016020">
    <property type="term" value="C:membrane"/>
    <property type="evidence" value="ECO:0007669"/>
    <property type="project" value="InterPro"/>
</dbReference>
<feature type="region of interest" description="Disordered" evidence="1">
    <location>
        <begin position="322"/>
        <end position="341"/>
    </location>
</feature>
<feature type="domain" description="SRS" evidence="2">
    <location>
        <begin position="67"/>
        <end position="209"/>
    </location>
</feature>
<dbReference type="OrthoDB" id="330519at2759"/>
<dbReference type="AlphaFoldDB" id="A0A086J7F7"/>
<comment type="caution">
    <text evidence="3">The sequence shown here is derived from an EMBL/GenBank/DDBJ whole genome shotgun (WGS) entry which is preliminary data.</text>
</comment>
<dbReference type="InterPro" id="IPR036755">
    <property type="entry name" value="SRS_dom_sf"/>
</dbReference>
<dbReference type="InterPro" id="IPR028352">
    <property type="entry name" value="Surface_antig_SAG1"/>
</dbReference>
<feature type="domain" description="SRS" evidence="2">
    <location>
        <begin position="220"/>
        <end position="353"/>
    </location>
</feature>
<reference evidence="3 4" key="1">
    <citation type="submission" date="2014-03" db="EMBL/GenBank/DDBJ databases">
        <authorList>
            <person name="Sibley D."/>
            <person name="Venepally P."/>
            <person name="Karamycheva S."/>
            <person name="Hadjithomas M."/>
            <person name="Khan A."/>
            <person name="Brunk B."/>
            <person name="Roos D."/>
            <person name="Caler E."/>
            <person name="Lorenzi H."/>
        </authorList>
    </citation>
    <scope>NUCLEOTIDE SEQUENCE [LARGE SCALE GENOMIC DNA]</scope>
    <source>
        <strain evidence="4">p89</strain>
    </source>
</reference>
<gene>
    <name evidence="3" type="ORF">TGP89_321480</name>
</gene>
<evidence type="ECO:0000259" key="2">
    <source>
        <dbReference type="Pfam" id="PF04092"/>
    </source>
</evidence>
<accession>A0A086J7F7</accession>
<dbReference type="Gene3D" id="2.60.40.1320">
    <property type="entry name" value="SRS domain"/>
    <property type="match status" value="2"/>
</dbReference>
<dbReference type="InterPro" id="IPR007226">
    <property type="entry name" value="SRS_dom"/>
</dbReference>
<dbReference type="SUPFAM" id="SSF74877">
    <property type="entry name" value="Major surface antigen p30, SAG1"/>
    <property type="match status" value="2"/>
</dbReference>
<name>A0A086J7F7_TOXGO</name>
<dbReference type="PRINTS" id="PR01801">
    <property type="entry name" value="SURFCEANTIGN"/>
</dbReference>
<dbReference type="Pfam" id="PF04092">
    <property type="entry name" value="SAG"/>
    <property type="match status" value="2"/>
</dbReference>
<organism evidence="3 4">
    <name type="scientific">Toxoplasma gondii p89</name>
    <dbReference type="NCBI Taxonomy" id="943119"/>
    <lineage>
        <taxon>Eukaryota</taxon>
        <taxon>Sar</taxon>
        <taxon>Alveolata</taxon>
        <taxon>Apicomplexa</taxon>
        <taxon>Conoidasida</taxon>
        <taxon>Coccidia</taxon>
        <taxon>Eucoccidiorida</taxon>
        <taxon>Eimeriorina</taxon>
        <taxon>Sarcocystidae</taxon>
        <taxon>Toxoplasma</taxon>
    </lineage>
</organism>
<dbReference type="VEuPathDB" id="ToxoDB:TGP89_321480"/>
<dbReference type="EMBL" id="AEYI02002491">
    <property type="protein sequence ID" value="KFG28075.1"/>
    <property type="molecule type" value="Genomic_DNA"/>
</dbReference>
<proteinExistence type="predicted"/>
<evidence type="ECO:0000313" key="4">
    <source>
        <dbReference type="Proteomes" id="UP000028828"/>
    </source>
</evidence>
<evidence type="ECO:0000256" key="1">
    <source>
        <dbReference type="SAM" id="MobiDB-lite"/>
    </source>
</evidence>
<protein>
    <submittedName>
        <fullName evidence="3">SAG-related sequence SRS12B</fullName>
    </submittedName>
</protein>
<sequence length="386" mass="40687">MARTGKVQRRRGGLRSGARKLMAVCLSGVALLSGRSVVATEPVEGLLRRNLDTQASGPQNGSATRENTVTCTLSGSTVSVAPATGASLALSKASLTASFECIGDSYTAVPSEKTKICDEAKAANKDDSESCKIGGSKVGSAVTLQEILEASQLIEWTETSTPDKHAILRTLKLTESDLPRTDKTFVVGCDKKGARNATPTPPCKVTVNVSARPSSVDDKNVVICAYGKNSNDKVVEVEMSQDKNTLTIDCGKDGSMQPEDFTSRHCPPETQTLEGCTESYTDILDKFESNWWTGKEDNNPLTLTIPQTEFPTEDKRFLLGCTPNSTTTPAPDKKTDHSPSAVKESSCLVRVTVKAASSASSASSIPQVVAATSGAALLAAIFSGSL</sequence>
<evidence type="ECO:0000313" key="3">
    <source>
        <dbReference type="EMBL" id="KFG28075.1"/>
    </source>
</evidence>